<dbReference type="Proteomes" id="UP001145050">
    <property type="component" value="Unassembled WGS sequence"/>
</dbReference>
<evidence type="ECO:0000313" key="2">
    <source>
        <dbReference type="Proteomes" id="UP001145050"/>
    </source>
</evidence>
<evidence type="ECO:0008006" key="3">
    <source>
        <dbReference type="Google" id="ProtNLM"/>
    </source>
</evidence>
<organism evidence="1 2">
    <name type="scientific">Terrihalobacillus insolitus</name>
    <dbReference type="NCBI Taxonomy" id="2950438"/>
    <lineage>
        <taxon>Bacteria</taxon>
        <taxon>Bacillati</taxon>
        <taxon>Bacillota</taxon>
        <taxon>Bacilli</taxon>
        <taxon>Bacillales</taxon>
        <taxon>Bacillaceae</taxon>
        <taxon>Terrihalobacillus</taxon>
    </lineage>
</organism>
<comment type="caution">
    <text evidence="1">The sequence shown here is derived from an EMBL/GenBank/DDBJ whole genome shotgun (WGS) entry which is preliminary data.</text>
</comment>
<name>A0A9X3WSS6_9BACI</name>
<protein>
    <recommendedName>
        <fullName evidence="3">ABC transporter periplasmic binding protein yphF</fullName>
    </recommendedName>
</protein>
<dbReference type="AlphaFoldDB" id="A0A9X3WSS6"/>
<dbReference type="RefSeq" id="WP_272436601.1">
    <property type="nucleotide sequence ID" value="NZ_JAMQKB010000008.1"/>
</dbReference>
<accession>A0A9X3WSS6</accession>
<reference evidence="1" key="1">
    <citation type="submission" date="2022-06" db="EMBL/GenBank/DDBJ databases">
        <title>Aquibacillus sp. a new bacterium isolated from soil saline samples.</title>
        <authorList>
            <person name="Galisteo C."/>
            <person name="De La Haba R."/>
            <person name="Sanchez-Porro C."/>
            <person name="Ventosa A."/>
        </authorList>
    </citation>
    <scope>NUCLEOTIDE SEQUENCE</scope>
    <source>
        <strain evidence="1">3ASR75-11</strain>
    </source>
</reference>
<sequence>MFYQRTYITLLSLLLLLLLLSGCLYPKERLSKNQMPNDAQLSMVQDAVDTYRENTNGLVPIKTKEQDTPIFLKYVIDFTALKEQNLIQSIPGNAFENGGIYQYVLIYPEQNPTVKLIDLRIAEKLRSLQQRVNIYRNKNIYPPFGKEIDDGVYQINYEKLGLDALPYVESPYTQRNLPVVFDTQGNLLIDYSKDLFKYLNEYKHNYKNGDDIRYILADNAPFVPAYSLPYTIKDGEPIPLKNE</sequence>
<proteinExistence type="predicted"/>
<keyword evidence="2" id="KW-1185">Reference proteome</keyword>
<dbReference type="PROSITE" id="PS51257">
    <property type="entry name" value="PROKAR_LIPOPROTEIN"/>
    <property type="match status" value="1"/>
</dbReference>
<evidence type="ECO:0000313" key="1">
    <source>
        <dbReference type="EMBL" id="MDC3424800.1"/>
    </source>
</evidence>
<gene>
    <name evidence="1" type="ORF">NC797_09785</name>
</gene>
<dbReference type="EMBL" id="JAMQKB010000008">
    <property type="protein sequence ID" value="MDC3424800.1"/>
    <property type="molecule type" value="Genomic_DNA"/>
</dbReference>